<gene>
    <name evidence="10" type="ORF">AT959_16030</name>
</gene>
<keyword evidence="5" id="KW-0175">Coiled coil</keyword>
<comment type="subcellular location">
    <subcellularLocation>
        <location evidence="1">Membrane</location>
    </subcellularLocation>
</comment>
<comment type="similarity">
    <text evidence="3">Belongs to the methyl-accepting chemotaxis (MCP) protein family.</text>
</comment>
<dbReference type="InterPro" id="IPR004089">
    <property type="entry name" value="MCPsignal_dom"/>
</dbReference>
<keyword evidence="6" id="KW-0472">Membrane</keyword>
<dbReference type="RefSeq" id="WP_066885130.1">
    <property type="nucleotide sequence ID" value="NZ_LODL01000035.1"/>
</dbReference>
<feature type="domain" description="Methyl-accepting transducer" evidence="7">
    <location>
        <begin position="419"/>
        <end position="655"/>
    </location>
</feature>
<feature type="transmembrane region" description="Helical" evidence="6">
    <location>
        <begin position="343"/>
        <end position="365"/>
    </location>
</feature>
<dbReference type="CDD" id="cd11386">
    <property type="entry name" value="MCP_signal"/>
    <property type="match status" value="1"/>
</dbReference>
<keyword evidence="11" id="KW-1185">Reference proteome</keyword>
<accession>A0A133XEY5</accession>
<dbReference type="Pfam" id="PF12729">
    <property type="entry name" value="4HB_MCP_1"/>
    <property type="match status" value="1"/>
</dbReference>
<dbReference type="InterPro" id="IPR003660">
    <property type="entry name" value="HAMP_dom"/>
</dbReference>
<dbReference type="SMART" id="SM00283">
    <property type="entry name" value="MA"/>
    <property type="match status" value="1"/>
</dbReference>
<evidence type="ECO:0000313" key="11">
    <source>
        <dbReference type="Proteomes" id="UP000070186"/>
    </source>
</evidence>
<dbReference type="EMBL" id="LODL01000035">
    <property type="protein sequence ID" value="KXB29459.1"/>
    <property type="molecule type" value="Genomic_DNA"/>
</dbReference>
<keyword evidence="2 4" id="KW-0807">Transducer</keyword>
<dbReference type="InterPro" id="IPR024478">
    <property type="entry name" value="HlyB_4HB_MCP"/>
</dbReference>
<dbReference type="CDD" id="cd06225">
    <property type="entry name" value="HAMP"/>
    <property type="match status" value="1"/>
</dbReference>
<feature type="transmembrane region" description="Helical" evidence="6">
    <location>
        <begin position="153"/>
        <end position="176"/>
    </location>
</feature>
<dbReference type="PROSITE" id="PS50885">
    <property type="entry name" value="HAMP"/>
    <property type="match status" value="1"/>
</dbReference>
<feature type="coiled-coil region" evidence="5">
    <location>
        <begin position="234"/>
        <end position="261"/>
    </location>
</feature>
<dbReference type="PANTHER" id="PTHR32089:SF112">
    <property type="entry name" value="LYSOZYME-LIKE PROTEIN-RELATED"/>
    <property type="match status" value="1"/>
</dbReference>
<proteinExistence type="inferred from homology"/>
<dbReference type="Pfam" id="PF00015">
    <property type="entry name" value="MCPsignal"/>
    <property type="match status" value="1"/>
</dbReference>
<evidence type="ECO:0000256" key="3">
    <source>
        <dbReference type="ARBA" id="ARBA00029447"/>
    </source>
</evidence>
<feature type="domain" description="PAS" evidence="8">
    <location>
        <begin position="25"/>
        <end position="76"/>
    </location>
</feature>
<evidence type="ECO:0000259" key="7">
    <source>
        <dbReference type="PROSITE" id="PS50111"/>
    </source>
</evidence>
<dbReference type="SMART" id="SM00304">
    <property type="entry name" value="HAMP"/>
    <property type="match status" value="1"/>
</dbReference>
<protein>
    <recommendedName>
        <fullName evidence="12">Chemotaxis protein</fullName>
    </recommendedName>
</protein>
<dbReference type="SUPFAM" id="SSF58104">
    <property type="entry name" value="Methyl-accepting chemotaxis protein (MCP) signaling domain"/>
    <property type="match status" value="1"/>
</dbReference>
<dbReference type="CDD" id="cd00130">
    <property type="entry name" value="PAS"/>
    <property type="match status" value="1"/>
</dbReference>
<dbReference type="InterPro" id="IPR000014">
    <property type="entry name" value="PAS"/>
</dbReference>
<dbReference type="Proteomes" id="UP000070186">
    <property type="component" value="Unassembled WGS sequence"/>
</dbReference>
<dbReference type="GO" id="GO:0016020">
    <property type="term" value="C:membrane"/>
    <property type="evidence" value="ECO:0007669"/>
    <property type="project" value="UniProtKB-SubCell"/>
</dbReference>
<dbReference type="PROSITE" id="PS50112">
    <property type="entry name" value="PAS"/>
    <property type="match status" value="1"/>
</dbReference>
<evidence type="ECO:0000259" key="8">
    <source>
        <dbReference type="PROSITE" id="PS50112"/>
    </source>
</evidence>
<evidence type="ECO:0000256" key="2">
    <source>
        <dbReference type="ARBA" id="ARBA00023224"/>
    </source>
</evidence>
<dbReference type="Gene3D" id="1.10.287.950">
    <property type="entry name" value="Methyl-accepting chemotaxis protein"/>
    <property type="match status" value="1"/>
</dbReference>
<evidence type="ECO:0000256" key="4">
    <source>
        <dbReference type="PROSITE-ProRule" id="PRU00284"/>
    </source>
</evidence>
<evidence type="ECO:0000256" key="5">
    <source>
        <dbReference type="SAM" id="Coils"/>
    </source>
</evidence>
<evidence type="ECO:0000313" key="10">
    <source>
        <dbReference type="EMBL" id="KXB29459.1"/>
    </source>
</evidence>
<keyword evidence="6" id="KW-1133">Transmembrane helix</keyword>
<organism evidence="10 11">
    <name type="scientific">Dechloromonas denitrificans</name>
    <dbReference type="NCBI Taxonomy" id="281362"/>
    <lineage>
        <taxon>Bacteria</taxon>
        <taxon>Pseudomonadati</taxon>
        <taxon>Pseudomonadota</taxon>
        <taxon>Betaproteobacteria</taxon>
        <taxon>Rhodocyclales</taxon>
        <taxon>Azonexaceae</taxon>
        <taxon>Dechloromonas</taxon>
    </lineage>
</organism>
<dbReference type="Pfam" id="PF08447">
    <property type="entry name" value="PAS_3"/>
    <property type="match status" value="1"/>
</dbReference>
<reference evidence="10 11" key="1">
    <citation type="submission" date="2015-12" db="EMBL/GenBank/DDBJ databases">
        <title>Nitrous oxide reduction kinetics distinguish bacteria harboring typical versus atypical NosZ.</title>
        <authorList>
            <person name="Yoon S."/>
            <person name="Nissen S."/>
            <person name="Park D."/>
            <person name="Sanford R.A."/>
            <person name="Loeffler F.E."/>
        </authorList>
    </citation>
    <scope>NUCLEOTIDE SEQUENCE [LARGE SCALE GENOMIC DNA]</scope>
    <source>
        <strain evidence="10 11">ATCC BAA-841</strain>
    </source>
</reference>
<dbReference type="PANTHER" id="PTHR32089">
    <property type="entry name" value="METHYL-ACCEPTING CHEMOTAXIS PROTEIN MCPB"/>
    <property type="match status" value="1"/>
</dbReference>
<dbReference type="GO" id="GO:0007165">
    <property type="term" value="P:signal transduction"/>
    <property type="evidence" value="ECO:0007669"/>
    <property type="project" value="UniProtKB-KW"/>
</dbReference>
<dbReference type="GO" id="GO:0006935">
    <property type="term" value="P:chemotaxis"/>
    <property type="evidence" value="ECO:0007669"/>
    <property type="project" value="UniProtKB-ARBA"/>
</dbReference>
<dbReference type="InterPro" id="IPR035965">
    <property type="entry name" value="PAS-like_dom_sf"/>
</dbReference>
<name>A0A133XEY5_9RHOO</name>
<evidence type="ECO:0000256" key="1">
    <source>
        <dbReference type="ARBA" id="ARBA00004370"/>
    </source>
</evidence>
<dbReference type="NCBIfam" id="TIGR00229">
    <property type="entry name" value="sensory_box"/>
    <property type="match status" value="1"/>
</dbReference>
<dbReference type="AlphaFoldDB" id="A0A133XEY5"/>
<dbReference type="PROSITE" id="PS50111">
    <property type="entry name" value="CHEMOTAXIS_TRANSDUC_2"/>
    <property type="match status" value="1"/>
</dbReference>
<dbReference type="InterPro" id="IPR013655">
    <property type="entry name" value="PAS_fold_3"/>
</dbReference>
<sequence length="694" mass="74926">MKNNQPVTQREVAFPLNTYLVSHTDLKGIITAANDAFVEISGFTREELIGKNHNIVRHPDMPEAAFGDLWQTVKGGLPWRGLVKNRCKNGDFYWVEAFVVPVKKNGQITGYMSVRTPASRDQRAAAEKAYAAAGQKGSLPASGRRTLALRTRLWVAIAVILSLMTAIGLLGLNGIAETNDQLDRMYKEKLAPSNMASRMMLLLADNRAQVMLALQHDPANSSAKLHDHALDLHIEATLKNREQINAELEGLKKTALNDKEQQLLARFGDTRERFSKEGIAVARNLLKEGQFTQANELLLLKINPLYAEMRRDGEALIQEFAHSAEANFATAEANYRTIRNITIGSMVFALLAALVGGALLIGAILGPIRKAITHFEQIAEGKLTDDIDVGGRDETGLLLCNLATMQGTLKAMLDEITAASRAIDSRSRLLEEQMTQVAVQSDQQQASVEGVASATEQFSQSVQEVAANAQDTATAARESQAQVIESNASINQSMAATNRVVAAVHDSNTTIDQLNQSIAKIGDITKVIADIASQTNLLALNAAIEAARAGEQGRGFAVVADEVRKLAERTTTSTADINTTVCEIQSVTAQAVASMDRAALEVETGIGKLRESVAGLEGITESSSQVSLMAGQISDAARQQGVASEEVAISMQQITDLIERNTTSARSARQAADELLVTAGQLDKLIAGFELYRR</sequence>
<evidence type="ECO:0008006" key="12">
    <source>
        <dbReference type="Google" id="ProtNLM"/>
    </source>
</evidence>
<dbReference type="Gene3D" id="3.30.450.20">
    <property type="entry name" value="PAS domain"/>
    <property type="match status" value="1"/>
</dbReference>
<dbReference type="FunFam" id="1.10.287.950:FF:000001">
    <property type="entry name" value="Methyl-accepting chemotaxis sensory transducer"/>
    <property type="match status" value="1"/>
</dbReference>
<keyword evidence="6" id="KW-0812">Transmembrane</keyword>
<evidence type="ECO:0000256" key="6">
    <source>
        <dbReference type="SAM" id="Phobius"/>
    </source>
</evidence>
<comment type="caution">
    <text evidence="10">The sequence shown here is derived from an EMBL/GenBank/DDBJ whole genome shotgun (WGS) entry which is preliminary data.</text>
</comment>
<dbReference type="Pfam" id="PF00672">
    <property type="entry name" value="HAMP"/>
    <property type="match status" value="1"/>
</dbReference>
<dbReference type="SUPFAM" id="SSF55785">
    <property type="entry name" value="PYP-like sensor domain (PAS domain)"/>
    <property type="match status" value="1"/>
</dbReference>
<feature type="domain" description="HAMP" evidence="9">
    <location>
        <begin position="362"/>
        <end position="414"/>
    </location>
</feature>
<dbReference type="STRING" id="281362.AT959_16030"/>
<evidence type="ECO:0000259" key="9">
    <source>
        <dbReference type="PROSITE" id="PS50885"/>
    </source>
</evidence>